<dbReference type="SUPFAM" id="SSF52266">
    <property type="entry name" value="SGNH hydrolase"/>
    <property type="match status" value="1"/>
</dbReference>
<protein>
    <submittedName>
        <fullName evidence="4">Uncharacterized protein</fullName>
    </submittedName>
</protein>
<dbReference type="Proteomes" id="UP000595140">
    <property type="component" value="Unassembled WGS sequence"/>
</dbReference>
<evidence type="ECO:0000313" key="4">
    <source>
        <dbReference type="EMBL" id="VFQ76011.1"/>
    </source>
</evidence>
<feature type="region of interest" description="Disordered" evidence="3">
    <location>
        <begin position="1"/>
        <end position="43"/>
    </location>
</feature>
<dbReference type="InterPro" id="IPR001087">
    <property type="entry name" value="GDSL"/>
</dbReference>
<keyword evidence="2" id="KW-0325">Glycoprotein</keyword>
<dbReference type="AlphaFoldDB" id="A0A484LI07"/>
<comment type="similarity">
    <text evidence="1">Belongs to the 'GDSL' lipolytic enzyme family.</text>
</comment>
<sequence length="541" mass="54329">MGGMKEEVVSSSSSETHSESSSNSSSSSSQNANSTSYSDGRMSNGHLVVDYLCKNLDLPPLPPYQGGKNSSSSSSSEAAAAAESGSSSSKSGNNSSSSSSNSQSSASSSSSEAKKSGASSSNSGSAGGSTNSAGSGGSKTGGKNGGSANTGSSSVSASESSTGKSSASGSSGSVSGESASSSNTGSGSTSQTGSGSTGTSSSNTGSGSSSNTGSGSSGVTSSGGGSISGSAGASASVSADAGASASAGISAGADGKISAQINFSFGINFAISGSTFLAGNGSVAGKPNPLFWAGNPLPFQTEIEWFKEFLASKGCKSAGDARCKAEVENALFWLGSVGLSDYSRVEKRSAVNLRGISQLCIIHIAKLLRVVLEAGAKYIVVQGLPPVGCLPVAIAPCPFFLRDHMGCSAVVNTAIDIHNRLLIKTIESFRRQYPGSTIVYADYWKAFMEIFTNSHKYKFEERTKVCCGAGGGDLNFDPKALCGSAASSACKSPWKYISWDGIHFTDAMNEKLADLFFKGDYCDPPFSELVSKRKSSGASSS</sequence>
<feature type="compositionally biased region" description="Low complexity" evidence="3">
    <location>
        <begin position="10"/>
        <end position="38"/>
    </location>
</feature>
<feature type="compositionally biased region" description="Gly residues" evidence="3">
    <location>
        <begin position="134"/>
        <end position="145"/>
    </location>
</feature>
<dbReference type="Pfam" id="PF00657">
    <property type="entry name" value="Lipase_GDSL"/>
    <property type="match status" value="1"/>
</dbReference>
<organism evidence="4 5">
    <name type="scientific">Cuscuta campestris</name>
    <dbReference type="NCBI Taxonomy" id="132261"/>
    <lineage>
        <taxon>Eukaryota</taxon>
        <taxon>Viridiplantae</taxon>
        <taxon>Streptophyta</taxon>
        <taxon>Embryophyta</taxon>
        <taxon>Tracheophyta</taxon>
        <taxon>Spermatophyta</taxon>
        <taxon>Magnoliopsida</taxon>
        <taxon>eudicotyledons</taxon>
        <taxon>Gunneridae</taxon>
        <taxon>Pentapetalae</taxon>
        <taxon>asterids</taxon>
        <taxon>lamiids</taxon>
        <taxon>Solanales</taxon>
        <taxon>Convolvulaceae</taxon>
        <taxon>Cuscuteae</taxon>
        <taxon>Cuscuta</taxon>
        <taxon>Cuscuta subgen. Grammica</taxon>
        <taxon>Cuscuta sect. Cleistogrammica</taxon>
    </lineage>
</organism>
<reference evidence="4 5" key="1">
    <citation type="submission" date="2018-04" db="EMBL/GenBank/DDBJ databases">
        <authorList>
            <person name="Vogel A."/>
        </authorList>
    </citation>
    <scope>NUCLEOTIDE SEQUENCE [LARGE SCALE GENOMIC DNA]</scope>
</reference>
<dbReference type="OrthoDB" id="1600564at2759"/>
<evidence type="ECO:0000313" key="5">
    <source>
        <dbReference type="Proteomes" id="UP000595140"/>
    </source>
</evidence>
<feature type="region of interest" description="Disordered" evidence="3">
    <location>
        <begin position="55"/>
        <end position="233"/>
    </location>
</feature>
<accession>A0A484LI07</accession>
<dbReference type="GO" id="GO:0016788">
    <property type="term" value="F:hydrolase activity, acting on ester bonds"/>
    <property type="evidence" value="ECO:0007669"/>
    <property type="project" value="InterPro"/>
</dbReference>
<evidence type="ECO:0000256" key="3">
    <source>
        <dbReference type="SAM" id="MobiDB-lite"/>
    </source>
</evidence>
<gene>
    <name evidence="4" type="ORF">CCAM_LOCUS17787</name>
</gene>
<feature type="compositionally biased region" description="Low complexity" evidence="3">
    <location>
        <begin position="146"/>
        <end position="220"/>
    </location>
</feature>
<proteinExistence type="inferred from homology"/>
<dbReference type="Gene3D" id="3.40.50.1110">
    <property type="entry name" value="SGNH hydrolase"/>
    <property type="match status" value="1"/>
</dbReference>
<dbReference type="InterPro" id="IPR036514">
    <property type="entry name" value="SGNH_hydro_sf"/>
</dbReference>
<keyword evidence="5" id="KW-1185">Reference proteome</keyword>
<dbReference type="EMBL" id="OOIL02001464">
    <property type="protein sequence ID" value="VFQ76011.1"/>
    <property type="molecule type" value="Genomic_DNA"/>
</dbReference>
<dbReference type="PANTHER" id="PTHR22835">
    <property type="entry name" value="ZINC FINGER FYVE DOMAIN CONTAINING PROTEIN"/>
    <property type="match status" value="1"/>
</dbReference>
<evidence type="ECO:0000256" key="2">
    <source>
        <dbReference type="ARBA" id="ARBA00023180"/>
    </source>
</evidence>
<dbReference type="PANTHER" id="PTHR22835:SF532">
    <property type="entry name" value="SERINE-RICH ADHESIN FOR PLATELETS-LIKE ISOFORM X1"/>
    <property type="match status" value="1"/>
</dbReference>
<evidence type="ECO:0000256" key="1">
    <source>
        <dbReference type="ARBA" id="ARBA00008668"/>
    </source>
</evidence>
<name>A0A484LI07_9ASTE</name>
<feature type="compositionally biased region" description="Low complexity" evidence="3">
    <location>
        <begin position="66"/>
        <end position="133"/>
    </location>
</feature>